<organism evidence="1 2">
    <name type="scientific">Dietzia kunjamensis subsp. schimae</name>
    <dbReference type="NCBI Taxonomy" id="498198"/>
    <lineage>
        <taxon>Bacteria</taxon>
        <taxon>Bacillati</taxon>
        <taxon>Actinomycetota</taxon>
        <taxon>Actinomycetes</taxon>
        <taxon>Mycobacteriales</taxon>
        <taxon>Dietziaceae</taxon>
        <taxon>Dietzia</taxon>
    </lineage>
</organism>
<dbReference type="Gene3D" id="3.40.640.10">
    <property type="entry name" value="Type I PLP-dependent aspartate aminotransferase-like (Major domain)"/>
    <property type="match status" value="1"/>
</dbReference>
<dbReference type="InterPro" id="IPR024551">
    <property type="entry name" value="AspAT_Ic"/>
</dbReference>
<dbReference type="PANTHER" id="PTHR43799">
    <property type="entry name" value="AMINOTRANSFERASE, PUTATIVE-RELATED"/>
    <property type="match status" value="1"/>
</dbReference>
<sequence>MLSIPPEATVALSDLPADELARLESHLAAEYDALADKGLALDLTRGKPSPEQLDLSERLLSLPGEGDHTAGKTDVRNYGGGAGLPELRSIIAELLGVETDRVIAQDNASLSIMYDLLTFSMLFGTPDSQRAWKDEPVLRWLCPVPGYDRHFNITEALGIEMIPVPLGPTGPDMDEVERLVSNDPSIKGMWCVPIFANPTGAVYDDHTVSRLARMATAAPDFRIVWDNAYVVHTLTEDFPKVPDVDTLAAEAGYPNRFWQVCSTSKITFAGAGVSFFSASRANLDWYLGHTSVRSIGPNKVNQLAHARFFGDADGVRAHMLRHREVIAPKFEAAAAALAHRLGEYDVAGWTRPEGGYFIDLEVVDGTATETVRLAKEAGVALTPAGSAYPYGKDPEDRHIRLAPTLPPLAEVETAMDVVGLCALLAACRGALAD</sequence>
<dbReference type="Gene3D" id="3.90.1150.10">
    <property type="entry name" value="Aspartate Aminotransferase, domain 1"/>
    <property type="match status" value="1"/>
</dbReference>
<keyword evidence="1" id="KW-0238">DNA-binding</keyword>
<protein>
    <submittedName>
        <fullName evidence="1">DNA-binding transcriptional regulator, MocR family, contains an aminotransferase domain</fullName>
    </submittedName>
</protein>
<name>A0ABY1MZR0_9ACTN</name>
<gene>
    <name evidence="1" type="ORF">SAMN06265174_102356</name>
</gene>
<dbReference type="SUPFAM" id="SSF53383">
    <property type="entry name" value="PLP-dependent transferases"/>
    <property type="match status" value="1"/>
</dbReference>
<keyword evidence="1" id="KW-0808">Transferase</keyword>
<dbReference type="GO" id="GO:0003677">
    <property type="term" value="F:DNA binding"/>
    <property type="evidence" value="ECO:0007669"/>
    <property type="project" value="UniProtKB-KW"/>
</dbReference>
<keyword evidence="2" id="KW-1185">Reference proteome</keyword>
<keyword evidence="1" id="KW-0032">Aminotransferase</keyword>
<dbReference type="InterPro" id="IPR015421">
    <property type="entry name" value="PyrdxlP-dep_Trfase_major"/>
</dbReference>
<dbReference type="Proteomes" id="UP000315460">
    <property type="component" value="Unassembled WGS sequence"/>
</dbReference>
<dbReference type="PANTHER" id="PTHR43799:SF1">
    <property type="entry name" value="ASPARTATE AMINOTRANSFERASE"/>
    <property type="match status" value="1"/>
</dbReference>
<dbReference type="Pfam" id="PF12897">
    <property type="entry name" value="Asp_aminotransf"/>
    <property type="match status" value="1"/>
</dbReference>
<comment type="caution">
    <text evidence="1">The sequence shown here is derived from an EMBL/GenBank/DDBJ whole genome shotgun (WGS) entry which is preliminary data.</text>
</comment>
<dbReference type="GO" id="GO:0008483">
    <property type="term" value="F:transaminase activity"/>
    <property type="evidence" value="ECO:0007669"/>
    <property type="project" value="UniProtKB-KW"/>
</dbReference>
<dbReference type="EMBL" id="FXTG01000002">
    <property type="protein sequence ID" value="SMO56711.1"/>
    <property type="molecule type" value="Genomic_DNA"/>
</dbReference>
<dbReference type="InterPro" id="IPR015422">
    <property type="entry name" value="PyrdxlP-dep_Trfase_small"/>
</dbReference>
<reference evidence="1 2" key="1">
    <citation type="submission" date="2017-05" db="EMBL/GenBank/DDBJ databases">
        <authorList>
            <person name="Varghese N."/>
            <person name="Submissions S."/>
        </authorList>
    </citation>
    <scope>NUCLEOTIDE SEQUENCE [LARGE SCALE GENOMIC DNA]</scope>
    <source>
        <strain evidence="1 2">DSM 45139</strain>
    </source>
</reference>
<evidence type="ECO:0000313" key="1">
    <source>
        <dbReference type="EMBL" id="SMO56711.1"/>
    </source>
</evidence>
<accession>A0ABY1MZR0</accession>
<proteinExistence type="predicted"/>
<dbReference type="CDD" id="cd00609">
    <property type="entry name" value="AAT_like"/>
    <property type="match status" value="1"/>
</dbReference>
<dbReference type="InterPro" id="IPR015424">
    <property type="entry name" value="PyrdxlP-dep_Trfase"/>
</dbReference>
<evidence type="ECO:0000313" key="2">
    <source>
        <dbReference type="Proteomes" id="UP000315460"/>
    </source>
</evidence>